<proteinExistence type="predicted"/>
<gene>
    <name evidence="2" type="ORF">SAMN02745243_02968</name>
</gene>
<keyword evidence="1" id="KW-1133">Transmembrane helix</keyword>
<reference evidence="2 3" key="1">
    <citation type="submission" date="2016-11" db="EMBL/GenBank/DDBJ databases">
        <authorList>
            <person name="Jaros S."/>
            <person name="Januszkiewicz K."/>
            <person name="Wedrychowicz H."/>
        </authorList>
    </citation>
    <scope>NUCLEOTIDE SEQUENCE [LARGE SCALE GENOMIC DNA]</scope>
    <source>
        <strain evidence="2 3">DSM 15480</strain>
    </source>
</reference>
<keyword evidence="1" id="KW-0472">Membrane</keyword>
<evidence type="ECO:0000256" key="1">
    <source>
        <dbReference type="SAM" id="Phobius"/>
    </source>
</evidence>
<evidence type="ECO:0000313" key="2">
    <source>
        <dbReference type="EMBL" id="SHK45140.1"/>
    </source>
</evidence>
<accession>A0A1M6SKF8</accession>
<protein>
    <submittedName>
        <fullName evidence="2">Uncharacterized protein</fullName>
    </submittedName>
</protein>
<dbReference type="OrthoDB" id="9815367at2"/>
<keyword evidence="3" id="KW-1185">Reference proteome</keyword>
<sequence>MARFQYRKPNSSYRNLIISIVIFSCIIFCFFYGLNTVSSRTDAEALASLENAVQQGVTHCYAVEGVYPESLDYLKEHYGISYDPDKYYVDYRIEGANIMPDVTIIKKY</sequence>
<dbReference type="RefSeq" id="WP_073111850.1">
    <property type="nucleotide sequence ID" value="NZ_FQZY01000050.1"/>
</dbReference>
<dbReference type="STRING" id="1121950.SAMN02745243_02968"/>
<dbReference type="PROSITE" id="PS51257">
    <property type="entry name" value="PROKAR_LIPOPROTEIN"/>
    <property type="match status" value="1"/>
</dbReference>
<organism evidence="2 3">
    <name type="scientific">Hespellia stercorisuis DSM 15480</name>
    <dbReference type="NCBI Taxonomy" id="1121950"/>
    <lineage>
        <taxon>Bacteria</taxon>
        <taxon>Bacillati</taxon>
        <taxon>Bacillota</taxon>
        <taxon>Clostridia</taxon>
        <taxon>Lachnospirales</taxon>
        <taxon>Lachnospiraceae</taxon>
        <taxon>Hespellia</taxon>
    </lineage>
</organism>
<feature type="transmembrane region" description="Helical" evidence="1">
    <location>
        <begin position="12"/>
        <end position="34"/>
    </location>
</feature>
<dbReference type="AlphaFoldDB" id="A0A1M6SKF8"/>
<dbReference type="EMBL" id="FQZY01000050">
    <property type="protein sequence ID" value="SHK45140.1"/>
    <property type="molecule type" value="Genomic_DNA"/>
</dbReference>
<evidence type="ECO:0000313" key="3">
    <source>
        <dbReference type="Proteomes" id="UP000184301"/>
    </source>
</evidence>
<dbReference type="Proteomes" id="UP000184301">
    <property type="component" value="Unassembled WGS sequence"/>
</dbReference>
<name>A0A1M6SKF8_9FIRM</name>
<keyword evidence="1" id="KW-0812">Transmembrane</keyword>